<gene>
    <name evidence="1" type="ORF">KC19_4G076100</name>
</gene>
<accession>A0A8T0I6M3</accession>
<reference evidence="1" key="1">
    <citation type="submission" date="2020-06" db="EMBL/GenBank/DDBJ databases">
        <title>WGS assembly of Ceratodon purpureus strain R40.</title>
        <authorList>
            <person name="Carey S.B."/>
            <person name="Jenkins J."/>
            <person name="Shu S."/>
            <person name="Lovell J.T."/>
            <person name="Sreedasyam A."/>
            <person name="Maumus F."/>
            <person name="Tiley G.P."/>
            <person name="Fernandez-Pozo N."/>
            <person name="Barry K."/>
            <person name="Chen C."/>
            <person name="Wang M."/>
            <person name="Lipzen A."/>
            <person name="Daum C."/>
            <person name="Saski C.A."/>
            <person name="Payton A.C."/>
            <person name="Mcbreen J.C."/>
            <person name="Conrad R.E."/>
            <person name="Kollar L.M."/>
            <person name="Olsson S."/>
            <person name="Huttunen S."/>
            <person name="Landis J.B."/>
            <person name="Wickett N.J."/>
            <person name="Johnson M.G."/>
            <person name="Rensing S.A."/>
            <person name="Grimwood J."/>
            <person name="Schmutz J."/>
            <person name="Mcdaniel S.F."/>
        </authorList>
    </citation>
    <scope>NUCLEOTIDE SEQUENCE</scope>
    <source>
        <strain evidence="1">R40</strain>
    </source>
</reference>
<evidence type="ECO:0000313" key="1">
    <source>
        <dbReference type="EMBL" id="KAG0579144.1"/>
    </source>
</evidence>
<dbReference type="AlphaFoldDB" id="A0A8T0I6M3"/>
<proteinExistence type="predicted"/>
<sequence length="163" mass="18652">MLNHLKRKTSNYLSLDWQCFFAAHAFSVPQLRPKNEPHTSQKSLRTSTLTLRKKTLPLHLTNATPLPEALQLRSAHHRNTSPTLNSRVPTLNLEPVTLSQLTTLKKVIRSGRTDNTLLTPQLLHPQSPTRSFHRYLDHNLLLINNHSPPLHGKAQANRSRLRH</sequence>
<evidence type="ECO:0000313" key="2">
    <source>
        <dbReference type="Proteomes" id="UP000822688"/>
    </source>
</evidence>
<organism evidence="1 2">
    <name type="scientific">Ceratodon purpureus</name>
    <name type="common">Fire moss</name>
    <name type="synonym">Dicranum purpureum</name>
    <dbReference type="NCBI Taxonomy" id="3225"/>
    <lineage>
        <taxon>Eukaryota</taxon>
        <taxon>Viridiplantae</taxon>
        <taxon>Streptophyta</taxon>
        <taxon>Embryophyta</taxon>
        <taxon>Bryophyta</taxon>
        <taxon>Bryophytina</taxon>
        <taxon>Bryopsida</taxon>
        <taxon>Dicranidae</taxon>
        <taxon>Pseudoditrichales</taxon>
        <taxon>Ditrichaceae</taxon>
        <taxon>Ceratodon</taxon>
    </lineage>
</organism>
<dbReference type="Proteomes" id="UP000822688">
    <property type="component" value="Chromosome 4"/>
</dbReference>
<name>A0A8T0I6M3_CERPU</name>
<keyword evidence="2" id="KW-1185">Reference proteome</keyword>
<dbReference type="EMBL" id="CM026424">
    <property type="protein sequence ID" value="KAG0579144.1"/>
    <property type="molecule type" value="Genomic_DNA"/>
</dbReference>
<protein>
    <submittedName>
        <fullName evidence="1">Uncharacterized protein</fullName>
    </submittedName>
</protein>
<comment type="caution">
    <text evidence="1">The sequence shown here is derived from an EMBL/GenBank/DDBJ whole genome shotgun (WGS) entry which is preliminary data.</text>
</comment>